<feature type="transmembrane region" description="Helical" evidence="1">
    <location>
        <begin position="506"/>
        <end position="530"/>
    </location>
</feature>
<evidence type="ECO:0000256" key="1">
    <source>
        <dbReference type="SAM" id="Phobius"/>
    </source>
</evidence>
<gene>
    <name evidence="2" type="ORF">HF526_23885</name>
</gene>
<keyword evidence="1" id="KW-0812">Transmembrane</keyword>
<feature type="transmembrane region" description="Helical" evidence="1">
    <location>
        <begin position="402"/>
        <end position="426"/>
    </location>
</feature>
<feature type="transmembrane region" description="Helical" evidence="1">
    <location>
        <begin position="27"/>
        <end position="49"/>
    </location>
</feature>
<organism evidence="2 3">
    <name type="scientific">Pseudonocardia acidicola</name>
    <dbReference type="NCBI Taxonomy" id="2724939"/>
    <lineage>
        <taxon>Bacteria</taxon>
        <taxon>Bacillati</taxon>
        <taxon>Actinomycetota</taxon>
        <taxon>Actinomycetes</taxon>
        <taxon>Pseudonocardiales</taxon>
        <taxon>Pseudonocardiaceae</taxon>
        <taxon>Pseudonocardia</taxon>
    </lineage>
</organism>
<reference evidence="2 3" key="1">
    <citation type="submission" date="2020-04" db="EMBL/GenBank/DDBJ databases">
        <authorList>
            <person name="Klaysubun C."/>
            <person name="Duangmal K."/>
            <person name="Lipun K."/>
        </authorList>
    </citation>
    <scope>NUCLEOTIDE SEQUENCE [LARGE SCALE GENOMIC DNA]</scope>
    <source>
        <strain evidence="2 3">K10HN5</strain>
    </source>
</reference>
<feature type="transmembrane region" description="Helical" evidence="1">
    <location>
        <begin position="130"/>
        <end position="159"/>
    </location>
</feature>
<feature type="transmembrane region" description="Helical" evidence="1">
    <location>
        <begin position="303"/>
        <end position="325"/>
    </location>
</feature>
<feature type="transmembrane region" description="Helical" evidence="1">
    <location>
        <begin position="432"/>
        <end position="459"/>
    </location>
</feature>
<sequence>MAAAGRGPLTGTGTLVRLALRRDHVLLPAWITVFVVSAAGAAAATAALYPTVESRVAAALAINGTPSLLAIYGPVFDPASLGALALWKLGAWGAAMVAVLTMLTVVRHTRTEEEAGRLELLAAGAVGRHAVLAAALLVGVGAAVVLGLITAVALMAVGLPVAGSLAFGLAWAAAGIAFAAVGAVTAQLARSARGANGLSAAALGLAFAVRAVGDAAGARGPSWLSWVSPIGWSQQVRPFAGDRWWVFAASSAAGVLLAGLAFRLAGHRDLDAGLLPDRTGPARGAPGLRSPFALAWRLQRGGLIAWASGLLLLGALLGNVATGAGGMLDSPQAQDLIMRLGGRQALSDAFLAAELSLIGMLAAVYMVQATRHLYTEECTGRAESVLATGVGRIRWAAGHLSCAALGSAVLLALAGLGAGVAYGIAVGDARQVAALVGGALAQLPAAWVLGGLVVALFGFAPRRVGAGWAALTAFLLIAEIGPLLRVPQWVLDLSPFTHLPRLPGGTWSVTPLLVLLAVAAGSTALGLLGLRRRDAGAA</sequence>
<feature type="transmembrane region" description="Helical" evidence="1">
    <location>
        <begin position="87"/>
        <end position="109"/>
    </location>
</feature>
<feature type="transmembrane region" description="Helical" evidence="1">
    <location>
        <begin position="466"/>
        <end position="486"/>
    </location>
</feature>
<accession>A0ABX1SFK9</accession>
<evidence type="ECO:0000313" key="2">
    <source>
        <dbReference type="EMBL" id="NMI00329.1"/>
    </source>
</evidence>
<keyword evidence="3" id="KW-1185">Reference proteome</keyword>
<feature type="transmembrane region" description="Helical" evidence="1">
    <location>
        <begin position="56"/>
        <end position="75"/>
    </location>
</feature>
<dbReference type="Proteomes" id="UP000820669">
    <property type="component" value="Unassembled WGS sequence"/>
</dbReference>
<feature type="transmembrane region" description="Helical" evidence="1">
    <location>
        <begin position="198"/>
        <end position="218"/>
    </location>
</feature>
<dbReference type="EMBL" id="JAAXLA010000054">
    <property type="protein sequence ID" value="NMI00329.1"/>
    <property type="molecule type" value="Genomic_DNA"/>
</dbReference>
<proteinExistence type="predicted"/>
<feature type="transmembrane region" description="Helical" evidence="1">
    <location>
        <begin position="165"/>
        <end position="186"/>
    </location>
</feature>
<keyword evidence="1" id="KW-1133">Transmembrane helix</keyword>
<protein>
    <submittedName>
        <fullName evidence="2">ABC transporter permease</fullName>
    </submittedName>
</protein>
<comment type="caution">
    <text evidence="2">The sequence shown here is derived from an EMBL/GenBank/DDBJ whole genome shotgun (WGS) entry which is preliminary data.</text>
</comment>
<feature type="transmembrane region" description="Helical" evidence="1">
    <location>
        <begin position="244"/>
        <end position="265"/>
    </location>
</feature>
<feature type="transmembrane region" description="Helical" evidence="1">
    <location>
        <begin position="345"/>
        <end position="367"/>
    </location>
</feature>
<name>A0ABX1SFK9_9PSEU</name>
<evidence type="ECO:0000313" key="3">
    <source>
        <dbReference type="Proteomes" id="UP000820669"/>
    </source>
</evidence>
<keyword evidence="1" id="KW-0472">Membrane</keyword>